<dbReference type="InterPro" id="IPR000717">
    <property type="entry name" value="PCI_dom"/>
</dbReference>
<dbReference type="Pfam" id="PF18261">
    <property type="entry name" value="Rpn9_C"/>
    <property type="match status" value="1"/>
</dbReference>
<evidence type="ECO:0000313" key="4">
    <source>
        <dbReference type="EMBL" id="CCH60668.1"/>
    </source>
</evidence>
<reference evidence="4 5" key="1">
    <citation type="journal article" date="2011" name="Proc. Natl. Acad. Sci. U.S.A.">
        <title>Evolutionary erosion of yeast sex chromosomes by mating-type switching accidents.</title>
        <authorList>
            <person name="Gordon J.L."/>
            <person name="Armisen D."/>
            <person name="Proux-Wera E."/>
            <person name="Oheigeartaigh S.S."/>
            <person name="Byrne K.P."/>
            <person name="Wolfe K.H."/>
        </authorList>
    </citation>
    <scope>NUCLEOTIDE SEQUENCE [LARGE SCALE GENOMIC DNA]</scope>
    <source>
        <strain evidence="5">ATCC 34711 / CBS 6284 / DSM 70876 / NBRC 10599 / NRRL Y-10934 / UCD 77-7</strain>
    </source>
</reference>
<dbReference type="PANTHER" id="PTHR10539">
    <property type="entry name" value="26S PROTEASOME NON-ATPASE REGULATORY SUBUNIT 13"/>
    <property type="match status" value="1"/>
</dbReference>
<evidence type="ECO:0000256" key="2">
    <source>
        <dbReference type="ARBA" id="ARBA00022942"/>
    </source>
</evidence>
<dbReference type="Pfam" id="PF22037">
    <property type="entry name" value="PSD13_N"/>
    <property type="match status" value="1"/>
</dbReference>
<dbReference type="OrthoDB" id="1093at2759"/>
<dbReference type="HOGENOM" id="CLU_042989_0_0_1"/>
<dbReference type="SMART" id="SM00088">
    <property type="entry name" value="PINT"/>
    <property type="match status" value="1"/>
</dbReference>
<dbReference type="InterPro" id="IPR054179">
    <property type="entry name" value="PSD13_N"/>
</dbReference>
<dbReference type="Proteomes" id="UP000002866">
    <property type="component" value="Chromosome 4"/>
</dbReference>
<dbReference type="PROSITE" id="PS50250">
    <property type="entry name" value="PCI"/>
    <property type="match status" value="1"/>
</dbReference>
<dbReference type="STRING" id="1071380.I2H2R6"/>
<dbReference type="InParanoid" id="I2H2R6"/>
<dbReference type="SUPFAM" id="SSF46785">
    <property type="entry name" value="Winged helix' DNA-binding domain"/>
    <property type="match status" value="1"/>
</dbReference>
<dbReference type="Pfam" id="PF01399">
    <property type="entry name" value="PCI"/>
    <property type="match status" value="1"/>
</dbReference>
<dbReference type="GO" id="GO:0005198">
    <property type="term" value="F:structural molecule activity"/>
    <property type="evidence" value="ECO:0007669"/>
    <property type="project" value="EnsemblFungi"/>
</dbReference>
<dbReference type="AlphaFoldDB" id="I2H2R6"/>
<dbReference type="RefSeq" id="XP_004180187.1">
    <property type="nucleotide sequence ID" value="XM_004180139.1"/>
</dbReference>
<dbReference type="OMA" id="SFEDYWE"/>
<feature type="domain" description="PCI" evidence="3">
    <location>
        <begin position="185"/>
        <end position="359"/>
    </location>
</feature>
<dbReference type="GO" id="GO:0005829">
    <property type="term" value="C:cytosol"/>
    <property type="evidence" value="ECO:0007669"/>
    <property type="project" value="EnsemblFungi"/>
</dbReference>
<gene>
    <name evidence="4" type="primary">TBLA0D01600</name>
    <name evidence="4" type="ORF">TBLA_0D01600</name>
</gene>
<sequence length="397" mass="46144">MSSLNEISTILSTLRMESDPELAPLFYQFEEFYTQKLYHQLTQSLDIFFQDPKSAPLRLRVYDTFVSKFVDKINQLSVVEFLLLALKNHHNNDESLKYLTLLDENFKAIDEKKQRNDGLKNHKSGSLLISIEKARIYLFKNEPMKARDLLDELEQVLDKQDTTPLRVTNAFYSVNADYYKRKNDFNTFYYTSLLYLSSLPPNEQEITDVNINERKELAYDLSVAALLGDRIYNFGELLQHPIISVLKNDSHYEWLFHLLNALSVGDFNKFDNYIKVQISNIPILAENESFLRQKICLMALVESVFAKNIRTLSFDDISKATHLEFDNVEHLIMKAISLGLLKGIIDQVNQLVSITWVQPRIISGDQITKMKDRLVEWDEQVTILAKKIDAKGKPLWV</sequence>
<dbReference type="eggNOG" id="KOG2908">
    <property type="taxonomic scope" value="Eukaryota"/>
</dbReference>
<keyword evidence="5" id="KW-1185">Reference proteome</keyword>
<dbReference type="GO" id="GO:0043161">
    <property type="term" value="P:proteasome-mediated ubiquitin-dependent protein catabolic process"/>
    <property type="evidence" value="ECO:0007669"/>
    <property type="project" value="EnsemblFungi"/>
</dbReference>
<organism evidence="4 5">
    <name type="scientific">Henningerozyma blattae (strain ATCC 34711 / CBS 6284 / DSM 70876 / NBRC 10599 / NRRL Y-10934 / UCD 77-7)</name>
    <name type="common">Yeast</name>
    <name type="synonym">Tetrapisispora blattae</name>
    <dbReference type="NCBI Taxonomy" id="1071380"/>
    <lineage>
        <taxon>Eukaryota</taxon>
        <taxon>Fungi</taxon>
        <taxon>Dikarya</taxon>
        <taxon>Ascomycota</taxon>
        <taxon>Saccharomycotina</taxon>
        <taxon>Saccharomycetes</taxon>
        <taxon>Saccharomycetales</taxon>
        <taxon>Saccharomycetaceae</taxon>
        <taxon>Henningerozyma</taxon>
    </lineage>
</organism>
<accession>I2H2R6</accession>
<dbReference type="GO" id="GO:0008541">
    <property type="term" value="C:proteasome regulatory particle, lid subcomplex"/>
    <property type="evidence" value="ECO:0007669"/>
    <property type="project" value="EnsemblFungi"/>
</dbReference>
<dbReference type="GeneID" id="14495704"/>
<protein>
    <recommendedName>
        <fullName evidence="3">PCI domain-containing protein</fullName>
    </recommendedName>
</protein>
<dbReference type="GO" id="GO:0034515">
    <property type="term" value="C:proteasome storage granule"/>
    <property type="evidence" value="ECO:0007669"/>
    <property type="project" value="EnsemblFungi"/>
</dbReference>
<name>I2H2R6_HENB6</name>
<evidence type="ECO:0000256" key="1">
    <source>
        <dbReference type="ARBA" id="ARBA00006207"/>
    </source>
</evidence>
<dbReference type="EMBL" id="HE806319">
    <property type="protein sequence ID" value="CCH60668.1"/>
    <property type="molecule type" value="Genomic_DNA"/>
</dbReference>
<dbReference type="GO" id="GO:0005634">
    <property type="term" value="C:nucleus"/>
    <property type="evidence" value="ECO:0007669"/>
    <property type="project" value="EnsemblFungi"/>
</dbReference>
<dbReference type="PANTHER" id="PTHR10539:SF0">
    <property type="entry name" value="26S PROTEASOME NON-ATPASE REGULATORY SUBUNIT 13"/>
    <property type="match status" value="1"/>
</dbReference>
<dbReference type="InterPro" id="IPR036390">
    <property type="entry name" value="WH_DNA-bd_sf"/>
</dbReference>
<dbReference type="InterPro" id="IPR035298">
    <property type="entry name" value="PSMD13"/>
</dbReference>
<comment type="similarity">
    <text evidence="1">Belongs to the proteasome subunit S11 family.</text>
</comment>
<dbReference type="InterPro" id="IPR040798">
    <property type="entry name" value="Rpn9_C"/>
</dbReference>
<proteinExistence type="inferred from homology"/>
<keyword evidence="2" id="KW-0647">Proteasome</keyword>
<dbReference type="FunCoup" id="I2H2R6">
    <property type="interactions" value="1458"/>
</dbReference>
<dbReference type="KEGG" id="tbl:TBLA_0D01600"/>
<dbReference type="GO" id="GO:0043248">
    <property type="term" value="P:proteasome assembly"/>
    <property type="evidence" value="ECO:0007669"/>
    <property type="project" value="EnsemblFungi"/>
</dbReference>
<evidence type="ECO:0000313" key="5">
    <source>
        <dbReference type="Proteomes" id="UP000002866"/>
    </source>
</evidence>
<evidence type="ECO:0000259" key="3">
    <source>
        <dbReference type="PROSITE" id="PS50250"/>
    </source>
</evidence>